<dbReference type="CDD" id="cd00143">
    <property type="entry name" value="PP2Cc"/>
    <property type="match status" value="1"/>
</dbReference>
<dbReference type="PANTHER" id="PTHR13832">
    <property type="entry name" value="PROTEIN PHOSPHATASE 2C"/>
    <property type="match status" value="1"/>
</dbReference>
<evidence type="ECO:0000313" key="9">
    <source>
        <dbReference type="EMBL" id="KAJ4792963.1"/>
    </source>
</evidence>
<evidence type="ECO:0000256" key="4">
    <source>
        <dbReference type="ARBA" id="ARBA00047761"/>
    </source>
</evidence>
<comment type="caution">
    <text evidence="9">The sequence shown here is derived from an EMBL/GenBank/DDBJ whole genome shotgun (WGS) entry which is preliminary data.</text>
</comment>
<dbReference type="EMBL" id="JAMFTS010000005">
    <property type="protein sequence ID" value="KAJ4754048.1"/>
    <property type="molecule type" value="Genomic_DNA"/>
</dbReference>
<dbReference type="GO" id="GO:0004722">
    <property type="term" value="F:protein serine/threonine phosphatase activity"/>
    <property type="evidence" value="ECO:0007669"/>
    <property type="project" value="UniProtKB-EC"/>
</dbReference>
<evidence type="ECO:0000256" key="1">
    <source>
        <dbReference type="ARBA" id="ARBA00013081"/>
    </source>
</evidence>
<dbReference type="PANTHER" id="PTHR13832:SF228">
    <property type="entry name" value="PROTEIN PHOSPHATASE 2C 23-RELATED"/>
    <property type="match status" value="1"/>
</dbReference>
<reference evidence="9" key="1">
    <citation type="submission" date="2022-08" db="EMBL/GenBank/DDBJ databases">
        <authorList>
            <person name="Marques A."/>
        </authorList>
    </citation>
    <scope>NUCLEOTIDE SEQUENCE</scope>
    <source>
        <strain evidence="9">RhyPub2mFocal</strain>
        <tissue evidence="9">Leaves</tissue>
    </source>
</reference>
<evidence type="ECO:0000313" key="10">
    <source>
        <dbReference type="Proteomes" id="UP001140206"/>
    </source>
</evidence>
<dbReference type="InterPro" id="IPR015655">
    <property type="entry name" value="PP2C"/>
</dbReference>
<dbReference type="InterPro" id="IPR036457">
    <property type="entry name" value="PPM-type-like_dom_sf"/>
</dbReference>
<dbReference type="Proteomes" id="UP001140206">
    <property type="component" value="Chromosome 5"/>
</dbReference>
<keyword evidence="10" id="KW-1185">Reference proteome</keyword>
<dbReference type="Gene3D" id="3.60.40.10">
    <property type="entry name" value="PPM-type phosphatase domain"/>
    <property type="match status" value="1"/>
</dbReference>
<evidence type="ECO:0000256" key="5">
    <source>
        <dbReference type="ARBA" id="ARBA00048336"/>
    </source>
</evidence>
<dbReference type="Proteomes" id="UP001140206">
    <property type="component" value="Chromosome 2"/>
</dbReference>
<dbReference type="InterPro" id="IPR001932">
    <property type="entry name" value="PPM-type_phosphatase-like_dom"/>
</dbReference>
<dbReference type="SMART" id="SM00332">
    <property type="entry name" value="PP2Cc"/>
    <property type="match status" value="1"/>
</dbReference>
<organism evidence="9 10">
    <name type="scientific">Rhynchospora pubera</name>
    <dbReference type="NCBI Taxonomy" id="906938"/>
    <lineage>
        <taxon>Eukaryota</taxon>
        <taxon>Viridiplantae</taxon>
        <taxon>Streptophyta</taxon>
        <taxon>Embryophyta</taxon>
        <taxon>Tracheophyta</taxon>
        <taxon>Spermatophyta</taxon>
        <taxon>Magnoliopsida</taxon>
        <taxon>Liliopsida</taxon>
        <taxon>Poales</taxon>
        <taxon>Cyperaceae</taxon>
        <taxon>Cyperoideae</taxon>
        <taxon>Rhynchosporeae</taxon>
        <taxon>Rhynchospora</taxon>
    </lineage>
</organism>
<evidence type="ECO:0000313" key="8">
    <source>
        <dbReference type="EMBL" id="KAJ4754048.1"/>
    </source>
</evidence>
<dbReference type="PROSITE" id="PS51746">
    <property type="entry name" value="PPM_2"/>
    <property type="match status" value="1"/>
</dbReference>
<dbReference type="EMBL" id="JAMFTS010000002">
    <property type="protein sequence ID" value="KAJ4792963.1"/>
    <property type="molecule type" value="Genomic_DNA"/>
</dbReference>
<dbReference type="EC" id="3.1.3.16" evidence="1"/>
<comment type="catalytic activity">
    <reaction evidence="4">
        <text>O-phospho-L-seryl-[protein] + H2O = L-seryl-[protein] + phosphate</text>
        <dbReference type="Rhea" id="RHEA:20629"/>
        <dbReference type="Rhea" id="RHEA-COMP:9863"/>
        <dbReference type="Rhea" id="RHEA-COMP:11604"/>
        <dbReference type="ChEBI" id="CHEBI:15377"/>
        <dbReference type="ChEBI" id="CHEBI:29999"/>
        <dbReference type="ChEBI" id="CHEBI:43474"/>
        <dbReference type="ChEBI" id="CHEBI:83421"/>
        <dbReference type="EC" id="3.1.3.16"/>
    </reaction>
</comment>
<dbReference type="AlphaFoldDB" id="A0AAV8FPY5"/>
<protein>
    <recommendedName>
        <fullName evidence="1">protein-serine/threonine phosphatase</fullName>
        <ecNumber evidence="1">3.1.3.16</ecNumber>
    </recommendedName>
</protein>
<proteinExistence type="predicted"/>
<evidence type="ECO:0000256" key="3">
    <source>
        <dbReference type="ARBA" id="ARBA00022912"/>
    </source>
</evidence>
<comment type="catalytic activity">
    <reaction evidence="5">
        <text>O-phospho-L-threonyl-[protein] + H2O = L-threonyl-[protein] + phosphate</text>
        <dbReference type="Rhea" id="RHEA:47004"/>
        <dbReference type="Rhea" id="RHEA-COMP:11060"/>
        <dbReference type="Rhea" id="RHEA-COMP:11605"/>
        <dbReference type="ChEBI" id="CHEBI:15377"/>
        <dbReference type="ChEBI" id="CHEBI:30013"/>
        <dbReference type="ChEBI" id="CHEBI:43474"/>
        <dbReference type="ChEBI" id="CHEBI:61977"/>
        <dbReference type="EC" id="3.1.3.16"/>
    </reaction>
</comment>
<evidence type="ECO:0000259" key="7">
    <source>
        <dbReference type="PROSITE" id="PS51746"/>
    </source>
</evidence>
<dbReference type="SUPFAM" id="SSF81606">
    <property type="entry name" value="PP2C-like"/>
    <property type="match status" value="1"/>
</dbReference>
<sequence length="615" mass="67705">MGNTIKPCFSGHHHLSPAAVSFEPNPDDSIGHAFAYHPTQAGPATATANTPTATINPTTGFSITGAAISANTSTPLSSCLTDSLISASPAASFESSRSFTSNVLQTRLSTSLSGHLSGPLSEAGSQYSERSYFSGPLDHARLSCSSLNSTTGARLQRSISQIIADRRADRRCRRSSRPLARLFSKLCRSKKVRAPTANGVSSYAQDSQRGCKEHTEDRSSVQWAQGRAGEDRVHVVVSEEHGWVFVGIYDGFNGPDATDFLQTHLYPSVHLELRKLFTDYHESGITTTESDTNTNPNTNQESDCCSKNGCTNLTNVNRVLRTQLTGSHSSSCKIQHKQILNALSEALKKTEKAYFEMSDQMATRNPELAMMGSCVLVALLKGDHVYLMNVGDSRAVLAQKNEPDLCNLLNKGTCDTTICGEEIRRAFDVTELAGLTAKQLTFDHSTSIDEEVKKIEKAHPDDLKVVENDRVKGKLKVTRAFGAGFLKSPKWNDQVLEAFKIKNYVGNLPYITCLPGLYHHKIRPEDKFLVLSSDGLYQYFTNEDLVNEVNLFVAANPNGDPAQYLVEEVLHRAAAEYGMEFHELVSIPQGDRRRYHDDVSIIIISLEGRMWRSSM</sequence>
<keyword evidence="3" id="KW-0904">Protein phosphatase</keyword>
<feature type="domain" description="PPM-type phosphatase" evidence="7">
    <location>
        <begin position="215"/>
        <end position="606"/>
    </location>
</feature>
<gene>
    <name evidence="9" type="ORF">LUZ62_044209</name>
    <name evidence="8" type="ORF">LUZ62_088453</name>
</gene>
<evidence type="ECO:0000256" key="6">
    <source>
        <dbReference type="SAM" id="MobiDB-lite"/>
    </source>
</evidence>
<accession>A0AAV8FPY5</accession>
<feature type="compositionally biased region" description="Polar residues" evidence="6">
    <location>
        <begin position="198"/>
        <end position="208"/>
    </location>
</feature>
<name>A0AAV8FPY5_9POAL</name>
<feature type="compositionally biased region" description="Basic and acidic residues" evidence="6">
    <location>
        <begin position="209"/>
        <end position="219"/>
    </location>
</feature>
<evidence type="ECO:0000256" key="2">
    <source>
        <dbReference type="ARBA" id="ARBA00022801"/>
    </source>
</evidence>
<feature type="region of interest" description="Disordered" evidence="6">
    <location>
        <begin position="197"/>
        <end position="225"/>
    </location>
</feature>
<dbReference type="Pfam" id="PF00481">
    <property type="entry name" value="PP2C"/>
    <property type="match status" value="1"/>
</dbReference>
<keyword evidence="2" id="KW-0378">Hydrolase</keyword>